<comment type="similarity">
    <text evidence="1 2">Belongs to the peptidase S10 family.</text>
</comment>
<dbReference type="InterPro" id="IPR033124">
    <property type="entry name" value="Ser_caboxypep_his_AS"/>
</dbReference>
<dbReference type="InterPro" id="IPR029058">
    <property type="entry name" value="AB_hydrolase_fold"/>
</dbReference>
<evidence type="ECO:0000313" key="3">
    <source>
        <dbReference type="EMBL" id="CAD5116107.1"/>
    </source>
</evidence>
<dbReference type="EMBL" id="CAJFCJ010000006">
    <property type="protein sequence ID" value="CAD5116107.1"/>
    <property type="molecule type" value="Genomic_DNA"/>
</dbReference>
<dbReference type="PROSITE" id="PS00131">
    <property type="entry name" value="CARBOXYPEPT_SER_SER"/>
    <property type="match status" value="1"/>
</dbReference>
<feature type="signal peptide" evidence="2">
    <location>
        <begin position="1"/>
        <end position="19"/>
    </location>
</feature>
<dbReference type="GO" id="GO:0006508">
    <property type="term" value="P:proteolysis"/>
    <property type="evidence" value="ECO:0007669"/>
    <property type="project" value="UniProtKB-KW"/>
</dbReference>
<accession>A0A7I8VJ88</accession>
<name>A0A7I8VJ88_9ANNE</name>
<keyword evidence="2" id="KW-0378">Hydrolase</keyword>
<evidence type="ECO:0000313" key="4">
    <source>
        <dbReference type="Proteomes" id="UP000549394"/>
    </source>
</evidence>
<dbReference type="InterPro" id="IPR001563">
    <property type="entry name" value="Peptidase_S10"/>
</dbReference>
<proteinExistence type="inferred from homology"/>
<dbReference type="SUPFAM" id="SSF53474">
    <property type="entry name" value="alpha/beta-Hydrolases"/>
    <property type="match status" value="1"/>
</dbReference>
<organism evidence="3 4">
    <name type="scientific">Dimorphilus gyrociliatus</name>
    <dbReference type="NCBI Taxonomy" id="2664684"/>
    <lineage>
        <taxon>Eukaryota</taxon>
        <taxon>Metazoa</taxon>
        <taxon>Spiralia</taxon>
        <taxon>Lophotrochozoa</taxon>
        <taxon>Annelida</taxon>
        <taxon>Polychaeta</taxon>
        <taxon>Polychaeta incertae sedis</taxon>
        <taxon>Dinophilidae</taxon>
        <taxon>Dimorphilus</taxon>
    </lineage>
</organism>
<dbReference type="AlphaFoldDB" id="A0A7I8VJ88"/>
<keyword evidence="2" id="KW-0732">Signal</keyword>
<sequence length="443" mass="50033">MITKAFLLFLFSDSLLIYGLIKSTGKSDWTKSDEIINLPGLSVKPSFRQYSGFLNIDKGKYFHYWFVESQRNPAKDPVILWLNGGPGCSSVIGLLTENGPFRLMDNGKNLTINNESWNKIANVVYLESPAGVGFSFSENEKYVTNDDQTAKDNLAAVLIFFQRFPYFRHNDFYVMGESYAGIYIPMLANLLLKEPNVNFKGVAIGNGAVDVTSLGTSVIEFLYSHGVIGSSQYSQVTKLCCGSTPIRYCNITISKTPACKKMVDFIQSRFHDSGLDPYNLYDVCAYKDKKDVNGLPCVDPRPARKYFSSYAVRKSLNMPEKSLWDGPCSQRLNYTGQTSTVRGYVTNLVKAKKRVLIYAGDSDMMCNWLGNLWFVESLGYKEIEPNRPWFYKDPKFGKQIAGFATIFNGIDFVTVKGSGHFVPQDKPLQAYTMFARYLQEKPY</sequence>
<dbReference type="PANTHER" id="PTHR11802:SF201">
    <property type="entry name" value="CARBOXYPEPTIDASE"/>
    <property type="match status" value="1"/>
</dbReference>
<gene>
    <name evidence="3" type="ORF">DGYR_LOCUS4762</name>
</gene>
<reference evidence="3 4" key="1">
    <citation type="submission" date="2020-08" db="EMBL/GenBank/DDBJ databases">
        <authorList>
            <person name="Hejnol A."/>
        </authorList>
    </citation>
    <scope>NUCLEOTIDE SEQUENCE [LARGE SCALE GENOMIC DNA]</scope>
</reference>
<keyword evidence="4" id="KW-1185">Reference proteome</keyword>
<dbReference type="PANTHER" id="PTHR11802">
    <property type="entry name" value="SERINE PROTEASE FAMILY S10 SERINE CARBOXYPEPTIDASE"/>
    <property type="match status" value="1"/>
</dbReference>
<feature type="chain" id="PRO_5029950195" description="Carboxypeptidase" evidence="2">
    <location>
        <begin position="20"/>
        <end position="443"/>
    </location>
</feature>
<evidence type="ECO:0000256" key="2">
    <source>
        <dbReference type="RuleBase" id="RU361156"/>
    </source>
</evidence>
<dbReference type="Proteomes" id="UP000549394">
    <property type="component" value="Unassembled WGS sequence"/>
</dbReference>
<dbReference type="PRINTS" id="PR00724">
    <property type="entry name" value="CRBOXYPTASEC"/>
</dbReference>
<dbReference type="OrthoDB" id="443318at2759"/>
<protein>
    <recommendedName>
        <fullName evidence="2">Carboxypeptidase</fullName>
        <ecNumber evidence="2">3.4.16.-</ecNumber>
    </recommendedName>
</protein>
<evidence type="ECO:0000256" key="1">
    <source>
        <dbReference type="ARBA" id="ARBA00009431"/>
    </source>
</evidence>
<dbReference type="Gene3D" id="3.40.50.1820">
    <property type="entry name" value="alpha/beta hydrolase"/>
    <property type="match status" value="1"/>
</dbReference>
<dbReference type="Pfam" id="PF00450">
    <property type="entry name" value="Peptidase_S10"/>
    <property type="match status" value="1"/>
</dbReference>
<dbReference type="EC" id="3.4.16.-" evidence="2"/>
<comment type="caution">
    <text evidence="3">The sequence shown here is derived from an EMBL/GenBank/DDBJ whole genome shotgun (WGS) entry which is preliminary data.</text>
</comment>
<keyword evidence="2" id="KW-0121">Carboxypeptidase</keyword>
<keyword evidence="2" id="KW-0645">Protease</keyword>
<dbReference type="PROSITE" id="PS00560">
    <property type="entry name" value="CARBOXYPEPT_SER_HIS"/>
    <property type="match status" value="1"/>
</dbReference>
<dbReference type="GO" id="GO:0004185">
    <property type="term" value="F:serine-type carboxypeptidase activity"/>
    <property type="evidence" value="ECO:0007669"/>
    <property type="project" value="UniProtKB-UniRule"/>
</dbReference>
<dbReference type="InterPro" id="IPR018202">
    <property type="entry name" value="Ser_caboxypep_ser_AS"/>
</dbReference>